<evidence type="ECO:0000313" key="3">
    <source>
        <dbReference type="RefSeq" id="XP_014475262.1"/>
    </source>
</evidence>
<keyword evidence="2" id="KW-1185">Reference proteome</keyword>
<name>A0A6P3XAH5_DINQU</name>
<keyword evidence="1" id="KW-1133">Transmembrane helix</keyword>
<proteinExistence type="predicted"/>
<dbReference type="KEGG" id="dqu:106744757"/>
<feature type="transmembrane region" description="Helical" evidence="1">
    <location>
        <begin position="139"/>
        <end position="160"/>
    </location>
</feature>
<feature type="transmembrane region" description="Helical" evidence="1">
    <location>
        <begin position="73"/>
        <end position="95"/>
    </location>
</feature>
<evidence type="ECO:0000313" key="2">
    <source>
        <dbReference type="Proteomes" id="UP000515204"/>
    </source>
</evidence>
<evidence type="ECO:0000256" key="1">
    <source>
        <dbReference type="SAM" id="Phobius"/>
    </source>
</evidence>
<dbReference type="GeneID" id="106744757"/>
<dbReference type="Proteomes" id="UP000515204">
    <property type="component" value="Unplaced"/>
</dbReference>
<accession>A0A6P3XAH5</accession>
<dbReference type="OrthoDB" id="6600897at2759"/>
<dbReference type="RefSeq" id="XP_014475262.1">
    <property type="nucleotide sequence ID" value="XM_014619776.1"/>
</dbReference>
<gene>
    <name evidence="3" type="primary">LOC106744757</name>
</gene>
<keyword evidence="1" id="KW-0472">Membrane</keyword>
<protein>
    <submittedName>
        <fullName evidence="3">Uncharacterized protein LOC106744757</fullName>
    </submittedName>
</protein>
<reference evidence="3" key="1">
    <citation type="submission" date="2025-08" db="UniProtKB">
        <authorList>
            <consortium name="RefSeq"/>
        </authorList>
    </citation>
    <scope>IDENTIFICATION</scope>
</reference>
<sequence length="217" mass="24736">MDKLSCIGVSLAARIIGTYTMSLSILMINLVMSNFFSRKGDEEFFDSCKIWAVLGLNWMQILRNTQLQKKAQTAMTCFLVYALLFLLASACLALGSMSRRHKCAVPWMYLQMISIIDQSVALSIHLTHSQQQYDVLEKSMWYVPVSSIYLILSVYLWVIVQAARKQWFNEQQDHVDYVTTISSTLSTPVNSCSKTPSFLSQNFSMFESPRPPTTLLK</sequence>
<dbReference type="AlphaFoldDB" id="A0A6P3XAH5"/>
<keyword evidence="1" id="KW-0812">Transmembrane</keyword>
<feature type="transmembrane region" description="Helical" evidence="1">
    <location>
        <begin position="12"/>
        <end position="32"/>
    </location>
</feature>
<organism evidence="2 3">
    <name type="scientific">Dinoponera quadriceps</name>
    <name type="common">South American ant</name>
    <dbReference type="NCBI Taxonomy" id="609295"/>
    <lineage>
        <taxon>Eukaryota</taxon>
        <taxon>Metazoa</taxon>
        <taxon>Ecdysozoa</taxon>
        <taxon>Arthropoda</taxon>
        <taxon>Hexapoda</taxon>
        <taxon>Insecta</taxon>
        <taxon>Pterygota</taxon>
        <taxon>Neoptera</taxon>
        <taxon>Endopterygota</taxon>
        <taxon>Hymenoptera</taxon>
        <taxon>Apocrita</taxon>
        <taxon>Aculeata</taxon>
        <taxon>Formicoidea</taxon>
        <taxon>Formicidae</taxon>
        <taxon>Ponerinae</taxon>
        <taxon>Ponerini</taxon>
        <taxon>Dinoponera</taxon>
    </lineage>
</organism>